<accession>A0ACC0C4J8</accession>
<keyword evidence="2" id="KW-1185">Reference proteome</keyword>
<dbReference type="EMBL" id="CM044701">
    <property type="protein sequence ID" value="KAI5679769.1"/>
    <property type="molecule type" value="Genomic_DNA"/>
</dbReference>
<organism evidence="1 2">
    <name type="scientific">Catharanthus roseus</name>
    <name type="common">Madagascar periwinkle</name>
    <name type="synonym">Vinca rosea</name>
    <dbReference type="NCBI Taxonomy" id="4058"/>
    <lineage>
        <taxon>Eukaryota</taxon>
        <taxon>Viridiplantae</taxon>
        <taxon>Streptophyta</taxon>
        <taxon>Embryophyta</taxon>
        <taxon>Tracheophyta</taxon>
        <taxon>Spermatophyta</taxon>
        <taxon>Magnoliopsida</taxon>
        <taxon>eudicotyledons</taxon>
        <taxon>Gunneridae</taxon>
        <taxon>Pentapetalae</taxon>
        <taxon>asterids</taxon>
        <taxon>lamiids</taxon>
        <taxon>Gentianales</taxon>
        <taxon>Apocynaceae</taxon>
        <taxon>Rauvolfioideae</taxon>
        <taxon>Vinceae</taxon>
        <taxon>Catharanthinae</taxon>
        <taxon>Catharanthus</taxon>
    </lineage>
</organism>
<evidence type="ECO:0000313" key="2">
    <source>
        <dbReference type="Proteomes" id="UP001060085"/>
    </source>
</evidence>
<reference evidence="2" key="1">
    <citation type="journal article" date="2023" name="Nat. Plants">
        <title>Single-cell RNA sequencing provides a high-resolution roadmap for understanding the multicellular compartmentation of specialized metabolism.</title>
        <authorList>
            <person name="Sun S."/>
            <person name="Shen X."/>
            <person name="Li Y."/>
            <person name="Li Y."/>
            <person name="Wang S."/>
            <person name="Li R."/>
            <person name="Zhang H."/>
            <person name="Shen G."/>
            <person name="Guo B."/>
            <person name="Wei J."/>
            <person name="Xu J."/>
            <person name="St-Pierre B."/>
            <person name="Chen S."/>
            <person name="Sun C."/>
        </authorList>
    </citation>
    <scope>NUCLEOTIDE SEQUENCE [LARGE SCALE GENOMIC DNA]</scope>
</reference>
<name>A0ACC0C4J8_CATRO</name>
<sequence length="1003" mass="113600">MASKFGLAGGIPERRVRPIWDAIDSRQFKNALKHCTTLLSKHPNSPYALALKALILERMGKADEALSISLNAKELLLSNDAVLIDDLTLSTLQIVFQRLDHLDMATSCYEYACGKFPNNLELMMGLFNCYVREYSFVKQQQIAIKMYKAVGEERFLLWAVCSIQLQVCCGNAGEKLLALAEGLIKKHIASHSLHEPEALIVYISLLEQQSKFGNALEILSGNLGSLIMIEGDRLRMQGKLLARAGDYAAAADIFEKVLQLSPDDWEYFLHYMGCLFDNESSMCMGTGGNPMGSTKSVECKNLKLPDEVFDSRISRASTFIHKLLVECNNDSIRCPYLANLEIERIKLVYGKVDADKLVEGLMQYFSRFGHLACFASDVELFLRVLDPRKKSEFLEKLLEGCDSTTDSPVKALGRSISVFKIQNSIDNMFTLSTGDLEGLAVQMVDMYCKSLPLSKDLDIQENMHGEELLSMTCNVLVQLFWRTRDIGYLLESVMILEFGLTVRRYIWQYKILLLHLYSFWGCLPVAHEWYKSLDVKNILLETVSHHILPQMLVSPLWSDLNDLLNDYLKFMDDHFRESADLTFLAYRHRNYSKVIEFVQFKERLQRSSQYLVAKIEAPILQLKQNAYSIQEEEGILEGLKCGNPFVELSNEIGNKSLTFNEDLELRPWWTPTFDKNYLLGPFEGVSYCPKESLIKQSEANVLKAIEKRSLIPRLIYLSIHCASSVKEHAEDNGSTSDPKLSLELKILLERYASILGFAFKDAVELVLGVSRSQKPLEVLSSDIVDWMNFVVFLNAWNQNSHEIGFSARETWNLVNCLLKKYILEKITSIGPLVSSPGSNLPVLVQLITEPVSWHSLVIQSCARTLVPSGKKKKKSGSADQNTNLQSHEIQDSIQSLCDIIGEVTKWVNVQIKEPDDKKFESIFSSLQRNEHSQGPGKIVFMLENFISSANDVQLGDRIFQALQQWSAADVARKILAGQRTLLSEFLRICEVKVKSLQALKVHL</sequence>
<gene>
    <name evidence="1" type="ORF">M9H77_00996</name>
</gene>
<dbReference type="Proteomes" id="UP001060085">
    <property type="component" value="Linkage Group LG01"/>
</dbReference>
<evidence type="ECO:0000313" key="1">
    <source>
        <dbReference type="EMBL" id="KAI5679769.1"/>
    </source>
</evidence>
<protein>
    <submittedName>
        <fullName evidence="1">Uncharacterized protein</fullName>
    </submittedName>
</protein>
<proteinExistence type="predicted"/>
<comment type="caution">
    <text evidence="1">The sequence shown here is derived from an EMBL/GenBank/DDBJ whole genome shotgun (WGS) entry which is preliminary data.</text>
</comment>